<dbReference type="CDD" id="cd04658">
    <property type="entry name" value="Piwi_piwi-like_Euk"/>
    <property type="match status" value="1"/>
</dbReference>
<organism evidence="5">
    <name type="scientific">Paramecium tetraurelia</name>
    <dbReference type="NCBI Taxonomy" id="5888"/>
    <lineage>
        <taxon>Eukaryota</taxon>
        <taxon>Sar</taxon>
        <taxon>Alveolata</taxon>
        <taxon>Ciliophora</taxon>
        <taxon>Intramacronucleata</taxon>
        <taxon>Oligohymenophorea</taxon>
        <taxon>Peniculida</taxon>
        <taxon>Parameciidae</taxon>
        <taxon>Paramecium</taxon>
    </lineage>
</organism>
<dbReference type="SMART" id="SM00950">
    <property type="entry name" value="Piwi"/>
    <property type="match status" value="1"/>
</dbReference>
<feature type="compositionally biased region" description="Basic and acidic residues" evidence="2">
    <location>
        <begin position="32"/>
        <end position="49"/>
    </location>
</feature>
<dbReference type="InterPro" id="IPR036085">
    <property type="entry name" value="PAZ_dom_sf"/>
</dbReference>
<evidence type="ECO:0000259" key="4">
    <source>
        <dbReference type="PROSITE" id="PS50822"/>
    </source>
</evidence>
<dbReference type="InterPro" id="IPR012337">
    <property type="entry name" value="RNaseH-like_sf"/>
</dbReference>
<dbReference type="Gene3D" id="3.40.50.2300">
    <property type="match status" value="1"/>
</dbReference>
<dbReference type="GO" id="GO:0003723">
    <property type="term" value="F:RNA binding"/>
    <property type="evidence" value="ECO:0007669"/>
    <property type="project" value="InterPro"/>
</dbReference>
<dbReference type="InterPro" id="IPR003100">
    <property type="entry name" value="PAZ_dom"/>
</dbReference>
<dbReference type="PANTHER" id="PTHR22891">
    <property type="entry name" value="EUKARYOTIC TRANSLATION INITIATION FACTOR 2C"/>
    <property type="match status" value="1"/>
</dbReference>
<evidence type="ECO:0000313" key="5">
    <source>
        <dbReference type="EMBL" id="CAI39074.1"/>
    </source>
</evidence>
<evidence type="ECO:0000256" key="2">
    <source>
        <dbReference type="SAM" id="MobiDB-lite"/>
    </source>
</evidence>
<accession>Q3SE51</accession>
<feature type="region of interest" description="Disordered" evidence="2">
    <location>
        <begin position="1"/>
        <end position="67"/>
    </location>
</feature>
<protein>
    <submittedName>
        <fullName evidence="5">PAZ and PIWI domain protein</fullName>
    </submittedName>
</protein>
<feature type="domain" description="Piwi" evidence="4">
    <location>
        <begin position="660"/>
        <end position="861"/>
    </location>
</feature>
<feature type="compositionally biased region" description="Polar residues" evidence="2">
    <location>
        <begin position="50"/>
        <end position="62"/>
    </location>
</feature>
<dbReference type="SUPFAM" id="SSF101690">
    <property type="entry name" value="PAZ domain"/>
    <property type="match status" value="1"/>
</dbReference>
<comment type="similarity">
    <text evidence="1">Belongs to the argonaute family.</text>
</comment>
<feature type="compositionally biased region" description="Low complexity" evidence="2">
    <location>
        <begin position="9"/>
        <end position="20"/>
    </location>
</feature>
<gene>
    <name evidence="5" type="primary">PTIWI07</name>
</gene>
<reference evidence="5" key="1">
    <citation type="submission" date="2005-01" db="EMBL/GenBank/DDBJ databases">
        <authorList>
            <person name="Genoscope"/>
        </authorList>
    </citation>
    <scope>NUCLEOTIDE SEQUENCE</scope>
    <source>
        <strain evidence="5">D4-2</strain>
    </source>
</reference>
<evidence type="ECO:0000256" key="1">
    <source>
        <dbReference type="RuleBase" id="RU361178"/>
    </source>
</evidence>
<dbReference type="Pfam" id="PF02170">
    <property type="entry name" value="PAZ"/>
    <property type="match status" value="1"/>
</dbReference>
<dbReference type="InterPro" id="IPR003165">
    <property type="entry name" value="Piwi"/>
</dbReference>
<reference evidence="5" key="2">
    <citation type="submission" date="2005-09" db="EMBL/GenBank/DDBJ databases">
        <title>RNA metabolism genes in Paramecium.</title>
        <authorList>
            <person name="Bouhouche K."/>
            <person name="Meyer E."/>
        </authorList>
    </citation>
    <scope>NUCLEOTIDE SEQUENCE</scope>
    <source>
        <strain evidence="5">D4-2</strain>
    </source>
</reference>
<proteinExistence type="inferred from homology"/>
<evidence type="ECO:0000259" key="3">
    <source>
        <dbReference type="PROSITE" id="PS50821"/>
    </source>
</evidence>
<dbReference type="Gene3D" id="2.170.260.10">
    <property type="entry name" value="paz domain"/>
    <property type="match status" value="1"/>
</dbReference>
<sequence length="875" mass="102593">MNIEKSSQKHTTSSNSSRSSSKLRSRSRSNSQRRDRKTEKTESTDDKQGSDQNVKIESNIPQTARGKRQLTYIKDLPKRPPKCPNYPQQFREINLVTNNFSVRSKRNGIIVVYSVKFLPFIDPQNNNLKREIIKSQEDALREYLGPFVYYSNTIIGSKESSTFNFKLEKPIKFEEQVFLFLCLNSYDYYLEIKKVKVINMQDLENPNPIEADKPLMFFNYLIKDFFKNLKYQEHGKTRKFHDISRRQPIPETELSVIPGFAVNFQTNEQGFSFKIDISHRIIRTTTVLQYIDQIWKEQSNKLPKEELRKYVTHVMTKQLVLANYGTYRTYSVDNLLFDQNTAEYSIELADSKGKQQFITMDQYFKQRYNYDIKNKKAPLLVIEDTKTNRKVYLVAELCIMAGVPDNLNEFTRKQIQKECQTNPKDRFEKIKKMLFDLINRQPQTGLTMQKLKEEFGIDINSTPQYVKAKQLRPPNIVFGNQNVMPQGDKENFSFNCNNQSAFIKRYEVRIAIISPYDFDCEEFTQNIHELIQKYGIKMGVQTKCHYLSGQRQNYIAEIEQTIMRNVPHTTNMIVIVLNRYMKNCYAPLKKMCMSEKFGVLTQMVSSDSISKQKKGLFSIIQKLAIQMMDKVGNCLWTVQLPQKWPDNIMIVSVIIEKGKFAGMLSSLDKTYSRYYSQMSTKIVEKCLIKDIGDMMKQSFLQFKQENGCFPQKIIYFRDGLSEESISHLLQYETREIVLAANQLCQFGDQIIIINIQNTNITKLFREERDQYFNAPAGTVVDSEITTKNYEFILVPVYSSRGCPRPILYRIIYDTIKIPMEQLQDFVYGQCYNYQNWTGSIKLPAIVKNCQKMIKFLVEILQTEPINKLRSSFYYL</sequence>
<dbReference type="PROSITE" id="PS50821">
    <property type="entry name" value="PAZ"/>
    <property type="match status" value="1"/>
</dbReference>
<name>Q3SE51_PARTE</name>
<dbReference type="AlphaFoldDB" id="Q3SE51"/>
<dbReference type="Pfam" id="PF02171">
    <property type="entry name" value="Piwi"/>
    <property type="match status" value="1"/>
</dbReference>
<dbReference type="InterPro" id="IPR036397">
    <property type="entry name" value="RNaseH_sf"/>
</dbReference>
<feature type="domain" description="PAZ" evidence="3">
    <location>
        <begin position="286"/>
        <end position="402"/>
    </location>
</feature>
<dbReference type="SUPFAM" id="SSF53098">
    <property type="entry name" value="Ribonuclease H-like"/>
    <property type="match status" value="1"/>
</dbReference>
<dbReference type="Gene3D" id="3.30.420.10">
    <property type="entry name" value="Ribonuclease H-like superfamily/Ribonuclease H"/>
    <property type="match status" value="1"/>
</dbReference>
<dbReference type="SMART" id="SM00949">
    <property type="entry name" value="PAZ"/>
    <property type="match status" value="1"/>
</dbReference>
<dbReference type="PROSITE" id="PS50822">
    <property type="entry name" value="PIWI"/>
    <property type="match status" value="1"/>
</dbReference>
<dbReference type="EMBL" id="CR932248">
    <property type="protein sequence ID" value="CAI39074.1"/>
    <property type="molecule type" value="Genomic_DNA"/>
</dbReference>